<evidence type="ECO:0000313" key="2">
    <source>
        <dbReference type="EMBL" id="SFF48030.1"/>
    </source>
</evidence>
<organism evidence="2 3">
    <name type="scientific">Sunxiuqinia elliptica</name>
    <dbReference type="NCBI Taxonomy" id="655355"/>
    <lineage>
        <taxon>Bacteria</taxon>
        <taxon>Pseudomonadati</taxon>
        <taxon>Bacteroidota</taxon>
        <taxon>Bacteroidia</taxon>
        <taxon>Marinilabiliales</taxon>
        <taxon>Prolixibacteraceae</taxon>
        <taxon>Sunxiuqinia</taxon>
    </lineage>
</organism>
<dbReference type="InterPro" id="IPR018490">
    <property type="entry name" value="cNMP-bd_dom_sf"/>
</dbReference>
<dbReference type="Gene3D" id="2.60.120.10">
    <property type="entry name" value="Jelly Rolls"/>
    <property type="match status" value="1"/>
</dbReference>
<proteinExistence type="predicted"/>
<dbReference type="InterPro" id="IPR000595">
    <property type="entry name" value="cNMP-bd_dom"/>
</dbReference>
<sequence length="191" mass="22105">MDFEKIIHAINQTGSELSENCIAAFSQVARIRQVHKDEILIREGQLSNKVFFIAQGSARVYYLKDGKDITDWFAFENDFISSINSFYLETPSEHFVEVLEPGTVLELSKEQVESLSSQFPEFNELEKKLVTKTMLRLHQRIISIQFETAQQKYLNLLQVRPDIALRVPLTHIASYLGITLETLSRIRNKRI</sequence>
<feature type="domain" description="Cyclic nucleotide-binding" evidence="1">
    <location>
        <begin position="13"/>
        <end position="115"/>
    </location>
</feature>
<dbReference type="Pfam" id="PF00027">
    <property type="entry name" value="cNMP_binding"/>
    <property type="match status" value="1"/>
</dbReference>
<gene>
    <name evidence="2" type="ORF">SAMN05216283_107112</name>
</gene>
<dbReference type="CDD" id="cd00038">
    <property type="entry name" value="CAP_ED"/>
    <property type="match status" value="1"/>
</dbReference>
<name>A0A1I2J1Z8_9BACT</name>
<reference evidence="2 3" key="1">
    <citation type="submission" date="2016-10" db="EMBL/GenBank/DDBJ databases">
        <authorList>
            <person name="de Groot N.N."/>
        </authorList>
    </citation>
    <scope>NUCLEOTIDE SEQUENCE [LARGE SCALE GENOMIC DNA]</scope>
    <source>
        <strain evidence="2 3">CGMCC 1.9156</strain>
    </source>
</reference>
<evidence type="ECO:0000313" key="3">
    <source>
        <dbReference type="Proteomes" id="UP000198964"/>
    </source>
</evidence>
<dbReference type="EMBL" id="FONW01000007">
    <property type="protein sequence ID" value="SFF48030.1"/>
    <property type="molecule type" value="Genomic_DNA"/>
</dbReference>
<dbReference type="GO" id="GO:0016301">
    <property type="term" value="F:kinase activity"/>
    <property type="evidence" value="ECO:0007669"/>
    <property type="project" value="UniProtKB-KW"/>
</dbReference>
<dbReference type="InterPro" id="IPR014710">
    <property type="entry name" value="RmlC-like_jellyroll"/>
</dbReference>
<dbReference type="PANTHER" id="PTHR24567">
    <property type="entry name" value="CRP FAMILY TRANSCRIPTIONAL REGULATORY PROTEIN"/>
    <property type="match status" value="1"/>
</dbReference>
<dbReference type="PROSITE" id="PS50042">
    <property type="entry name" value="CNMP_BINDING_3"/>
    <property type="match status" value="1"/>
</dbReference>
<accession>A0A1I2J1Z8</accession>
<dbReference type="GO" id="GO:0003700">
    <property type="term" value="F:DNA-binding transcription factor activity"/>
    <property type="evidence" value="ECO:0007669"/>
    <property type="project" value="TreeGrafter"/>
</dbReference>
<keyword evidence="2" id="KW-0418">Kinase</keyword>
<dbReference type="Proteomes" id="UP000198964">
    <property type="component" value="Unassembled WGS sequence"/>
</dbReference>
<dbReference type="InterPro" id="IPR050397">
    <property type="entry name" value="Env_Response_Regulators"/>
</dbReference>
<dbReference type="STRING" id="655355.SAMN05216283_107112"/>
<keyword evidence="3" id="KW-1185">Reference proteome</keyword>
<dbReference type="SUPFAM" id="SSF51206">
    <property type="entry name" value="cAMP-binding domain-like"/>
    <property type="match status" value="1"/>
</dbReference>
<dbReference type="PANTHER" id="PTHR24567:SF76">
    <property type="entry name" value="CYCLIC NUCLEOTIDE-BINDING DOMAIN PROTEIN"/>
    <property type="match status" value="1"/>
</dbReference>
<dbReference type="AlphaFoldDB" id="A0A1I2J1Z8"/>
<evidence type="ECO:0000259" key="1">
    <source>
        <dbReference type="PROSITE" id="PS50042"/>
    </source>
</evidence>
<keyword evidence="2" id="KW-0808">Transferase</keyword>
<dbReference type="GO" id="GO:0005829">
    <property type="term" value="C:cytosol"/>
    <property type="evidence" value="ECO:0007669"/>
    <property type="project" value="TreeGrafter"/>
</dbReference>
<protein>
    <submittedName>
        <fullName evidence="2">cAMP-binding domain of CRP or a regulatory subunit of cAMP-dependent protein kinases</fullName>
    </submittedName>
</protein>